<evidence type="ECO:0008006" key="3">
    <source>
        <dbReference type="Google" id="ProtNLM"/>
    </source>
</evidence>
<name>A0A9D1MCF3_9FIRM</name>
<reference evidence="1" key="2">
    <citation type="journal article" date="2021" name="PeerJ">
        <title>Extensive microbial diversity within the chicken gut microbiome revealed by metagenomics and culture.</title>
        <authorList>
            <person name="Gilroy R."/>
            <person name="Ravi A."/>
            <person name="Getino M."/>
            <person name="Pursley I."/>
            <person name="Horton D.L."/>
            <person name="Alikhan N.F."/>
            <person name="Baker D."/>
            <person name="Gharbi K."/>
            <person name="Hall N."/>
            <person name="Watson M."/>
            <person name="Adriaenssens E.M."/>
            <person name="Foster-Nyarko E."/>
            <person name="Jarju S."/>
            <person name="Secka A."/>
            <person name="Antonio M."/>
            <person name="Oren A."/>
            <person name="Chaudhuri R.R."/>
            <person name="La Ragione R."/>
            <person name="Hildebrand F."/>
            <person name="Pallen M.J."/>
        </authorList>
    </citation>
    <scope>NUCLEOTIDE SEQUENCE</scope>
    <source>
        <strain evidence="1">USAMLcec3-3695</strain>
    </source>
</reference>
<comment type="caution">
    <text evidence="1">The sequence shown here is derived from an EMBL/GenBank/DDBJ whole genome shotgun (WGS) entry which is preliminary data.</text>
</comment>
<organism evidence="1 2">
    <name type="scientific">Candidatus Ornithomonoglobus merdipullorum</name>
    <dbReference type="NCBI Taxonomy" id="2840895"/>
    <lineage>
        <taxon>Bacteria</taxon>
        <taxon>Bacillati</taxon>
        <taxon>Bacillota</taxon>
        <taxon>Clostridia</taxon>
        <taxon>Candidatus Ornithomonoglobus</taxon>
    </lineage>
</organism>
<accession>A0A9D1MCF3</accession>
<protein>
    <recommendedName>
        <fullName evidence="3">Glycoside hydrolase family 42 N-terminal domain-containing protein</fullName>
    </recommendedName>
</protein>
<proteinExistence type="predicted"/>
<dbReference type="CDD" id="cd03143">
    <property type="entry name" value="A4_beta-galactosidase_middle_domain"/>
    <property type="match status" value="1"/>
</dbReference>
<dbReference type="SUPFAM" id="SSF51445">
    <property type="entry name" value="(Trans)glycosidases"/>
    <property type="match status" value="1"/>
</dbReference>
<dbReference type="Gene3D" id="3.20.20.80">
    <property type="entry name" value="Glycosidases"/>
    <property type="match status" value="1"/>
</dbReference>
<dbReference type="Gene3D" id="3.40.50.880">
    <property type="match status" value="1"/>
</dbReference>
<dbReference type="InterPro" id="IPR017853">
    <property type="entry name" value="GH"/>
</dbReference>
<evidence type="ECO:0000313" key="1">
    <source>
        <dbReference type="EMBL" id="HIU57943.1"/>
    </source>
</evidence>
<dbReference type="InterPro" id="IPR029062">
    <property type="entry name" value="Class_I_gatase-like"/>
</dbReference>
<dbReference type="EMBL" id="DVNB01000091">
    <property type="protein sequence ID" value="HIU57943.1"/>
    <property type="molecule type" value="Genomic_DNA"/>
</dbReference>
<gene>
    <name evidence="1" type="ORF">IAA61_09085</name>
</gene>
<dbReference type="Proteomes" id="UP000824109">
    <property type="component" value="Unassembled WGS sequence"/>
</dbReference>
<dbReference type="AlphaFoldDB" id="A0A9D1MCF3"/>
<reference evidence="1" key="1">
    <citation type="submission" date="2020-10" db="EMBL/GenBank/DDBJ databases">
        <authorList>
            <person name="Gilroy R."/>
        </authorList>
    </citation>
    <scope>NUCLEOTIDE SEQUENCE</scope>
    <source>
        <strain evidence="1">USAMLcec3-3695</strain>
    </source>
</reference>
<evidence type="ECO:0000313" key="2">
    <source>
        <dbReference type="Proteomes" id="UP000824109"/>
    </source>
</evidence>
<sequence length="694" mass="78218">MVDIKTNEPFVNIWFGNFYKPAYDDKGFIDSEIKELKRLGFNGVQLDTKAWEDFAERFSGGEASQYVEQQEYMMKVCLENGISYNFLTLYLCADNLYPNIRFSPPIFGESVTNADGSDGRWYKYWSEKAKRSMIKHVKGVFETYGRDVSRVKANGREVKPTCTMWDPIVAPSFDDEGRARYLNWLSRRYGSIDTFNAEYGTEFSDFSELRKEDYWFSCAYPEDGLYTKAELDERSPKARMWADNMRWRAEELCEYFRDMQERIHDIDPAICTVPDMAQWSYFLNIDASELSNVGLADLWDTSNRGIDIYSLSKYVDCCNFITVPITPLGDPDAYVSACQHAMMRAMNRGREFLGGIYWGRFLYNDIYAYLTPSEIVGSIAASGAAGYTSYGVNGLDDGGVMHRMDKGFCDSLAAANNGFKKIVQKLGKRRTPEIAILFPNAMSLYEPMGVEGNKERRYDLLGWYKMCLDGGFDCDVIDEGMIREGMLSDYKVLIAPENDCRFMDDNKAANAAIENWVKNGGIYIHSPMDNIAETVFEIKGMCHGGGAFMYTEKGLSQSDVYCSYEGEKLASYLSDGSGAAVKNVVGDGTVYSFGFAYGYSYTAKIAPHVPLSEKNNELYPVKLMKDNILWDILAGCGLHRAELYGKGIETAEFENGVVVVNHTSYAVDANIGETAFRLAPRGSAAVIGTELTEF</sequence>